<dbReference type="PROSITE" id="PS50102">
    <property type="entry name" value="RRM"/>
    <property type="match status" value="1"/>
</dbReference>
<evidence type="ECO:0000259" key="4">
    <source>
        <dbReference type="PROSITE" id="PS50102"/>
    </source>
</evidence>
<proteinExistence type="predicted"/>
<dbReference type="GO" id="GO:0003723">
    <property type="term" value="F:RNA binding"/>
    <property type="evidence" value="ECO:0007669"/>
    <property type="project" value="UniProtKB-UniRule"/>
</dbReference>
<dbReference type="CDD" id="cd12408">
    <property type="entry name" value="RRM_eIF3G_like"/>
    <property type="match status" value="1"/>
</dbReference>
<sequence length="111" mass="12238">MGSGSGNRYVPPQMRGTAGASMTGGKRVPEGFTVRVTNLPPDMQIDDLKAVFALYGQIIRIFPAKDKVTQMNRVRGFAFISYASFDHAQAAVTNLDGFRYNHVVLKVDWAK</sequence>
<gene>
    <name evidence="5" type="ORF">PXEA_LOCUS21167</name>
</gene>
<name>A0A448X4B8_9PLAT</name>
<dbReference type="AlphaFoldDB" id="A0A448X4B8"/>
<dbReference type="Gene3D" id="3.30.70.330">
    <property type="match status" value="1"/>
</dbReference>
<keyword evidence="1 2" id="KW-0694">RNA-binding</keyword>
<accession>A0A448X4B8</accession>
<protein>
    <recommendedName>
        <fullName evidence="4">RRM domain-containing protein</fullName>
    </recommendedName>
</protein>
<comment type="caution">
    <text evidence="5">The sequence shown here is derived from an EMBL/GenBank/DDBJ whole genome shotgun (WGS) entry which is preliminary data.</text>
</comment>
<evidence type="ECO:0000256" key="2">
    <source>
        <dbReference type="PROSITE-ProRule" id="PRU00176"/>
    </source>
</evidence>
<dbReference type="SUPFAM" id="SSF54928">
    <property type="entry name" value="RNA-binding domain, RBD"/>
    <property type="match status" value="1"/>
</dbReference>
<dbReference type="PANTHER" id="PTHR10352">
    <property type="entry name" value="EUKARYOTIC TRANSLATION INITIATION FACTOR 3 SUBUNIT G"/>
    <property type="match status" value="1"/>
</dbReference>
<dbReference type="InterPro" id="IPR034240">
    <property type="entry name" value="eIF3G_RRM"/>
</dbReference>
<dbReference type="InterPro" id="IPR000504">
    <property type="entry name" value="RRM_dom"/>
</dbReference>
<dbReference type="OrthoDB" id="1749473at2759"/>
<dbReference type="InterPro" id="IPR035979">
    <property type="entry name" value="RBD_domain_sf"/>
</dbReference>
<dbReference type="Pfam" id="PF00076">
    <property type="entry name" value="RRM_1"/>
    <property type="match status" value="1"/>
</dbReference>
<reference evidence="5" key="1">
    <citation type="submission" date="2018-11" db="EMBL/GenBank/DDBJ databases">
        <authorList>
            <consortium name="Pathogen Informatics"/>
        </authorList>
    </citation>
    <scope>NUCLEOTIDE SEQUENCE</scope>
</reference>
<evidence type="ECO:0000313" key="6">
    <source>
        <dbReference type="Proteomes" id="UP000784294"/>
    </source>
</evidence>
<dbReference type="Proteomes" id="UP000784294">
    <property type="component" value="Unassembled WGS sequence"/>
</dbReference>
<feature type="region of interest" description="Disordered" evidence="3">
    <location>
        <begin position="1"/>
        <end position="26"/>
    </location>
</feature>
<dbReference type="InterPro" id="IPR012677">
    <property type="entry name" value="Nucleotide-bd_a/b_plait_sf"/>
</dbReference>
<evidence type="ECO:0000256" key="3">
    <source>
        <dbReference type="SAM" id="MobiDB-lite"/>
    </source>
</evidence>
<feature type="domain" description="RRM" evidence="4">
    <location>
        <begin position="32"/>
        <end position="111"/>
    </location>
</feature>
<evidence type="ECO:0000313" key="5">
    <source>
        <dbReference type="EMBL" id="VEL27727.1"/>
    </source>
</evidence>
<evidence type="ECO:0000256" key="1">
    <source>
        <dbReference type="ARBA" id="ARBA00022884"/>
    </source>
</evidence>
<keyword evidence="6" id="KW-1185">Reference proteome</keyword>
<dbReference type="EMBL" id="CAAALY010089450">
    <property type="protein sequence ID" value="VEL27727.1"/>
    <property type="molecule type" value="Genomic_DNA"/>
</dbReference>
<organism evidence="5 6">
    <name type="scientific">Protopolystoma xenopodis</name>
    <dbReference type="NCBI Taxonomy" id="117903"/>
    <lineage>
        <taxon>Eukaryota</taxon>
        <taxon>Metazoa</taxon>
        <taxon>Spiralia</taxon>
        <taxon>Lophotrochozoa</taxon>
        <taxon>Platyhelminthes</taxon>
        <taxon>Monogenea</taxon>
        <taxon>Polyopisthocotylea</taxon>
        <taxon>Polystomatidea</taxon>
        <taxon>Polystomatidae</taxon>
        <taxon>Protopolystoma</taxon>
    </lineage>
</organism>
<dbReference type="SMART" id="SM00360">
    <property type="entry name" value="RRM"/>
    <property type="match status" value="1"/>
</dbReference>